<feature type="compositionally biased region" description="Basic and acidic residues" evidence="2">
    <location>
        <begin position="320"/>
        <end position="332"/>
    </location>
</feature>
<keyword evidence="1" id="KW-0175">Coiled coil</keyword>
<dbReference type="AlphaFoldDB" id="A0A7Z2RP98"/>
<reference evidence="4 5" key="2">
    <citation type="submission" date="2018-12" db="EMBL/GenBank/DDBJ databases">
        <title>Genomic insights into the evolutionary origins and pathogenicity of five Vibrio parahaemolyticus strains isolated from the shrimp with acute hepatopancreatic necrosis disease (AHPND).</title>
        <authorList>
            <person name="Yang Q."/>
            <person name="Dong X."/>
            <person name="Xie G."/>
            <person name="Fu S."/>
            <person name="Zou P."/>
            <person name="Sun J."/>
            <person name="Wang Y."/>
            <person name="Huang J."/>
        </authorList>
    </citation>
    <scope>NUCLEOTIDE SEQUENCE [LARGE SCALE GENOMIC DNA]</scope>
    <source>
        <strain evidence="4 5">20160303005-1</strain>
    </source>
</reference>
<evidence type="ECO:0000256" key="2">
    <source>
        <dbReference type="SAM" id="MobiDB-lite"/>
    </source>
</evidence>
<dbReference type="RefSeq" id="WP_114867734.1">
    <property type="nucleotide sequence ID" value="NZ_CP034298.1"/>
</dbReference>
<reference evidence="3" key="3">
    <citation type="submission" date="2019-12" db="EMBL/GenBank/DDBJ databases">
        <authorList>
            <consortium name="NCBI Pathogen Detection Project"/>
        </authorList>
    </citation>
    <scope>NUCLEOTIDE SEQUENCE</scope>
    <source>
        <strain evidence="3">1930</strain>
    </source>
</reference>
<evidence type="ECO:0000313" key="5">
    <source>
        <dbReference type="Proteomes" id="UP000464718"/>
    </source>
</evidence>
<dbReference type="Proteomes" id="UP000464718">
    <property type="component" value="Chromosome i"/>
</dbReference>
<name>A0A7Z2RP98_VIBPH</name>
<sequence>MRTIRLFHRRMNYSSTTESRVKCEHSLAHSLRIAPPTNAKISKKLEWNEELSQHNFIWINNHISPLESLTEAERLEFLYKIVVPQPRVHNQLKLQTQQRQYRRKMKNAIDSEIKSGNTDAAKFLQSILETDGHVSYSSIQKFSLLTMQRKKQRLKMLETYLNAHNQLQHRAPTNNMFIQEGIFKIPHRWEVGSDLVNASDYIEFTRLFLVHYFPDYEIKTIICHDDERDKNQNTGCHTHYFLSALNQKTNKFDLHKRQIQVVSEYIEKVTGVKDFFPSNSKLTRKETQDLGHYFQRMVQDFANEHLCRSKRLLVEFSTETERRSKQRKEMDQQAKLPKSQRKNNLNNYLLKRQAIQRKELTSDIEAGRSELDDIKTQIAISTGENEMINELKRQNSRDISAEKKEIVQLRAEKYALEKLVQNLKDDIIRPLSQFCQSVFLGLKAKESGQSRMVESFLDNAMKDMLNLPLSMQVKAKLLLESVELHKSNLERNKTDQKSENDTFER</sequence>
<gene>
    <name evidence="4" type="ORF">EHC69_12265</name>
    <name evidence="3" type="ORF">I7278_01635</name>
</gene>
<protein>
    <submittedName>
        <fullName evidence="3">Uncharacterized protein</fullName>
    </submittedName>
</protein>
<reference evidence="3" key="1">
    <citation type="journal article" date="2018" name="Genome Biol.">
        <title>SKESA: strategic k-mer extension for scrupulous assemblies.</title>
        <authorList>
            <person name="Souvorov A."/>
            <person name="Agarwala R."/>
            <person name="Lipman D.J."/>
        </authorList>
    </citation>
    <scope>NUCLEOTIDE SEQUENCE</scope>
    <source>
        <strain evidence="3">1930</strain>
    </source>
</reference>
<accession>A0A7Z2RP98</accession>
<evidence type="ECO:0000256" key="1">
    <source>
        <dbReference type="SAM" id="Coils"/>
    </source>
</evidence>
<evidence type="ECO:0000313" key="4">
    <source>
        <dbReference type="EMBL" id="QHH10072.1"/>
    </source>
</evidence>
<proteinExistence type="predicted"/>
<dbReference type="EMBL" id="CP034298">
    <property type="protein sequence ID" value="QHH10072.1"/>
    <property type="molecule type" value="Genomic_DNA"/>
</dbReference>
<dbReference type="Proteomes" id="UP000856022">
    <property type="component" value="Unassembled WGS sequence"/>
</dbReference>
<feature type="coiled-coil region" evidence="1">
    <location>
        <begin position="357"/>
        <end position="426"/>
    </location>
</feature>
<feature type="region of interest" description="Disordered" evidence="2">
    <location>
        <begin position="320"/>
        <end position="343"/>
    </location>
</feature>
<organism evidence="3">
    <name type="scientific">Vibrio parahaemolyticus</name>
    <dbReference type="NCBI Taxonomy" id="670"/>
    <lineage>
        <taxon>Bacteria</taxon>
        <taxon>Pseudomonadati</taxon>
        <taxon>Pseudomonadota</taxon>
        <taxon>Gammaproteobacteria</taxon>
        <taxon>Vibrionales</taxon>
        <taxon>Vibrionaceae</taxon>
        <taxon>Vibrio</taxon>
    </lineage>
</organism>
<evidence type="ECO:0000313" key="3">
    <source>
        <dbReference type="EMBL" id="HAS6675502.1"/>
    </source>
</evidence>
<dbReference type="EMBL" id="DACQKT010000001">
    <property type="protein sequence ID" value="HAS6675502.1"/>
    <property type="molecule type" value="Genomic_DNA"/>
</dbReference>